<evidence type="ECO:0000313" key="2">
    <source>
        <dbReference type="EMBL" id="CAA9304228.1"/>
    </source>
</evidence>
<dbReference type="EMBL" id="CADCUC010000001">
    <property type="protein sequence ID" value="CAA9304228.1"/>
    <property type="molecule type" value="Genomic_DNA"/>
</dbReference>
<reference evidence="2" key="1">
    <citation type="submission" date="2020-02" db="EMBL/GenBank/DDBJ databases">
        <authorList>
            <person name="Meier V. D."/>
        </authorList>
    </citation>
    <scope>NUCLEOTIDE SEQUENCE</scope>
    <source>
        <strain evidence="2">AVDCRST_MAG90</strain>
    </source>
</reference>
<proteinExistence type="predicted"/>
<feature type="compositionally biased region" description="Basic residues" evidence="1">
    <location>
        <begin position="12"/>
        <end position="23"/>
    </location>
</feature>
<evidence type="ECO:0000256" key="1">
    <source>
        <dbReference type="SAM" id="MobiDB-lite"/>
    </source>
</evidence>
<name>A0A6J4KG82_9HYPH</name>
<sequence>DISGNRAGQRSGRSRGGVKRRSCGRAADDHHFVLGRGVSEGAAPSLVRRGRKGARHQDQGGYDVRDRRCARAGRLRATDLGPRSAGQLQLRHPGQGRQSREARSG</sequence>
<feature type="region of interest" description="Disordered" evidence="1">
    <location>
        <begin position="1"/>
        <end position="105"/>
    </location>
</feature>
<feature type="compositionally biased region" description="Low complexity" evidence="1">
    <location>
        <begin position="1"/>
        <end position="11"/>
    </location>
</feature>
<organism evidence="2">
    <name type="scientific">uncultured Microvirga sp</name>
    <dbReference type="NCBI Taxonomy" id="412392"/>
    <lineage>
        <taxon>Bacteria</taxon>
        <taxon>Pseudomonadati</taxon>
        <taxon>Pseudomonadota</taxon>
        <taxon>Alphaproteobacteria</taxon>
        <taxon>Hyphomicrobiales</taxon>
        <taxon>Methylobacteriaceae</taxon>
        <taxon>Microvirga</taxon>
        <taxon>environmental samples</taxon>
    </lineage>
</organism>
<feature type="non-terminal residue" evidence="2">
    <location>
        <position position="105"/>
    </location>
</feature>
<protein>
    <submittedName>
        <fullName evidence="2">Uncharacterized protein</fullName>
    </submittedName>
</protein>
<feature type="compositionally biased region" description="Basic and acidic residues" evidence="1">
    <location>
        <begin position="55"/>
        <end position="69"/>
    </location>
</feature>
<dbReference type="AlphaFoldDB" id="A0A6J4KG82"/>
<accession>A0A6J4KG82</accession>
<gene>
    <name evidence="2" type="ORF">AVDCRST_MAG90-128</name>
</gene>
<feature type="non-terminal residue" evidence="2">
    <location>
        <position position="1"/>
    </location>
</feature>